<protein>
    <recommendedName>
        <fullName evidence="1">BTB domain-containing protein</fullName>
    </recommendedName>
</protein>
<dbReference type="PANTHER" id="PTHR47843:SF2">
    <property type="entry name" value="BTB DOMAIN-CONTAINING PROTEIN"/>
    <property type="match status" value="1"/>
</dbReference>
<dbReference type="Proteomes" id="UP000019484">
    <property type="component" value="Unassembled WGS sequence"/>
</dbReference>
<evidence type="ECO:0000259" key="1">
    <source>
        <dbReference type="PROSITE" id="PS50097"/>
    </source>
</evidence>
<gene>
    <name evidence="2" type="ORF">A1O1_03034</name>
</gene>
<proteinExistence type="predicted"/>
<dbReference type="InterPro" id="IPR011333">
    <property type="entry name" value="SKP1/BTB/POZ_sf"/>
</dbReference>
<dbReference type="CDD" id="cd18186">
    <property type="entry name" value="BTB_POZ_ZBTB_KLHL-like"/>
    <property type="match status" value="1"/>
</dbReference>
<dbReference type="Gene3D" id="3.30.710.10">
    <property type="entry name" value="Potassium Channel Kv1.1, Chain A"/>
    <property type="match status" value="1"/>
</dbReference>
<organism evidence="2 3">
    <name type="scientific">Capronia coronata CBS 617.96</name>
    <dbReference type="NCBI Taxonomy" id="1182541"/>
    <lineage>
        <taxon>Eukaryota</taxon>
        <taxon>Fungi</taxon>
        <taxon>Dikarya</taxon>
        <taxon>Ascomycota</taxon>
        <taxon>Pezizomycotina</taxon>
        <taxon>Eurotiomycetes</taxon>
        <taxon>Chaetothyriomycetidae</taxon>
        <taxon>Chaetothyriales</taxon>
        <taxon>Herpotrichiellaceae</taxon>
        <taxon>Capronia</taxon>
    </lineage>
</organism>
<dbReference type="EMBL" id="AMWN01000002">
    <property type="protein sequence ID" value="EXJ94638.1"/>
    <property type="molecule type" value="Genomic_DNA"/>
</dbReference>
<evidence type="ECO:0000313" key="3">
    <source>
        <dbReference type="Proteomes" id="UP000019484"/>
    </source>
</evidence>
<dbReference type="STRING" id="1182541.W9YQ01"/>
<sequence>MDDDTEICTVLNTTLTLDGESDSDIGVSTSFAISPIITILVGRKKCKYTAHKILLQLRSPFFARCLAVGMKEALTSMVELPEDHVQAFDLFITWIYHGKVRSIEKEKDDDTKHGSKQLLPLVQAWVLADKFDMEVWQNKVIDALAKWWNEVPVYPATINWVVSNVDEASMLFKMVMDQFAWDLSDARYRVLVGGTRAAEGMKELLATGRFPEQVLWYAIETDQDEVDRPVKFPCKYHLHHRSVKCQPPQKK</sequence>
<evidence type="ECO:0000313" key="2">
    <source>
        <dbReference type="EMBL" id="EXJ94638.1"/>
    </source>
</evidence>
<comment type="caution">
    <text evidence="2">The sequence shown here is derived from an EMBL/GenBank/DDBJ whole genome shotgun (WGS) entry which is preliminary data.</text>
</comment>
<dbReference type="AlphaFoldDB" id="W9YQ01"/>
<dbReference type="OrthoDB" id="4141102at2759"/>
<dbReference type="HOGENOM" id="CLU_068279_1_1_1"/>
<dbReference type="InterPro" id="IPR000210">
    <property type="entry name" value="BTB/POZ_dom"/>
</dbReference>
<accession>W9YQ01</accession>
<reference evidence="2 3" key="1">
    <citation type="submission" date="2013-03" db="EMBL/GenBank/DDBJ databases">
        <title>The Genome Sequence of Capronia coronata CBS 617.96.</title>
        <authorList>
            <consortium name="The Broad Institute Genomics Platform"/>
            <person name="Cuomo C."/>
            <person name="de Hoog S."/>
            <person name="Gorbushina A."/>
            <person name="Walker B."/>
            <person name="Young S.K."/>
            <person name="Zeng Q."/>
            <person name="Gargeya S."/>
            <person name="Fitzgerald M."/>
            <person name="Haas B."/>
            <person name="Abouelleil A."/>
            <person name="Allen A.W."/>
            <person name="Alvarado L."/>
            <person name="Arachchi H.M."/>
            <person name="Berlin A.M."/>
            <person name="Chapman S.B."/>
            <person name="Gainer-Dewar J."/>
            <person name="Goldberg J."/>
            <person name="Griggs A."/>
            <person name="Gujja S."/>
            <person name="Hansen M."/>
            <person name="Howarth C."/>
            <person name="Imamovic A."/>
            <person name="Ireland A."/>
            <person name="Larimer J."/>
            <person name="McCowan C."/>
            <person name="Murphy C."/>
            <person name="Pearson M."/>
            <person name="Poon T.W."/>
            <person name="Priest M."/>
            <person name="Roberts A."/>
            <person name="Saif S."/>
            <person name="Shea T."/>
            <person name="Sisk P."/>
            <person name="Sykes S."/>
            <person name="Wortman J."/>
            <person name="Nusbaum C."/>
            <person name="Birren B."/>
        </authorList>
    </citation>
    <scope>NUCLEOTIDE SEQUENCE [LARGE SCALE GENOMIC DNA]</scope>
    <source>
        <strain evidence="2 3">CBS 617.96</strain>
    </source>
</reference>
<feature type="domain" description="BTB" evidence="1">
    <location>
        <begin position="37"/>
        <end position="104"/>
    </location>
</feature>
<keyword evidence="3" id="KW-1185">Reference proteome</keyword>
<dbReference type="PANTHER" id="PTHR47843">
    <property type="entry name" value="BTB DOMAIN-CONTAINING PROTEIN-RELATED"/>
    <property type="match status" value="1"/>
</dbReference>
<dbReference type="Pfam" id="PF00651">
    <property type="entry name" value="BTB"/>
    <property type="match status" value="1"/>
</dbReference>
<dbReference type="GeneID" id="19157931"/>
<dbReference type="SUPFAM" id="SSF54695">
    <property type="entry name" value="POZ domain"/>
    <property type="match status" value="1"/>
</dbReference>
<dbReference type="PROSITE" id="PS50097">
    <property type="entry name" value="BTB"/>
    <property type="match status" value="1"/>
</dbReference>
<name>W9YQ01_9EURO</name>
<dbReference type="RefSeq" id="XP_007722132.1">
    <property type="nucleotide sequence ID" value="XM_007723942.1"/>
</dbReference>